<dbReference type="InterPro" id="IPR048634">
    <property type="entry name" value="SecD_SecF_C"/>
</dbReference>
<dbReference type="GO" id="GO:0015450">
    <property type="term" value="F:protein-transporting ATPase activity"/>
    <property type="evidence" value="ECO:0007669"/>
    <property type="project" value="InterPro"/>
</dbReference>
<evidence type="ECO:0000256" key="9">
    <source>
        <dbReference type="ARBA" id="ARBA00023136"/>
    </source>
</evidence>
<evidence type="ECO:0000256" key="10">
    <source>
        <dbReference type="SAM" id="MobiDB-lite"/>
    </source>
</evidence>
<feature type="region of interest" description="Disordered" evidence="10">
    <location>
        <begin position="336"/>
        <end position="358"/>
    </location>
</feature>
<dbReference type="HAMAP" id="MF_01464_B">
    <property type="entry name" value="SecF_B"/>
    <property type="match status" value="1"/>
</dbReference>
<dbReference type="SUPFAM" id="SSF82866">
    <property type="entry name" value="Multidrug efflux transporter AcrB transmembrane domain"/>
    <property type="match status" value="1"/>
</dbReference>
<evidence type="ECO:0000256" key="4">
    <source>
        <dbReference type="ARBA" id="ARBA00022475"/>
    </source>
</evidence>
<keyword evidence="5 11" id="KW-0812">Transmembrane</keyword>
<keyword evidence="9 11" id="KW-0472">Membrane</keyword>
<feature type="compositionally biased region" description="Basic residues" evidence="10">
    <location>
        <begin position="314"/>
        <end position="323"/>
    </location>
</feature>
<dbReference type="PANTHER" id="PTHR30081:SF8">
    <property type="entry name" value="PROTEIN TRANSLOCASE SUBUNIT SECF"/>
    <property type="match status" value="1"/>
</dbReference>
<evidence type="ECO:0000256" key="2">
    <source>
        <dbReference type="ARBA" id="ARBA00015792"/>
    </source>
</evidence>
<evidence type="ECO:0000256" key="11">
    <source>
        <dbReference type="SAM" id="Phobius"/>
    </source>
</evidence>
<protein>
    <recommendedName>
        <fullName evidence="2">Protein translocase subunit SecF</fullName>
    </recommendedName>
</protein>
<dbReference type="PANTHER" id="PTHR30081">
    <property type="entry name" value="PROTEIN-EXPORT MEMBRANE PROTEIN SEC"/>
    <property type="match status" value="1"/>
</dbReference>
<name>A0A6J5ZSB0_9ZZZZ</name>
<evidence type="ECO:0000259" key="12">
    <source>
        <dbReference type="Pfam" id="PF02355"/>
    </source>
</evidence>
<feature type="transmembrane region" description="Helical" evidence="11">
    <location>
        <begin position="26"/>
        <end position="44"/>
    </location>
</feature>
<evidence type="ECO:0000256" key="5">
    <source>
        <dbReference type="ARBA" id="ARBA00022692"/>
    </source>
</evidence>
<dbReference type="GO" id="GO:0006886">
    <property type="term" value="P:intracellular protein transport"/>
    <property type="evidence" value="ECO:0007669"/>
    <property type="project" value="InterPro"/>
</dbReference>
<evidence type="ECO:0000256" key="7">
    <source>
        <dbReference type="ARBA" id="ARBA00022989"/>
    </source>
</evidence>
<feature type="transmembrane region" description="Helical" evidence="11">
    <location>
        <begin position="143"/>
        <end position="162"/>
    </location>
</feature>
<evidence type="ECO:0000256" key="8">
    <source>
        <dbReference type="ARBA" id="ARBA00023010"/>
    </source>
</evidence>
<dbReference type="Pfam" id="PF02355">
    <property type="entry name" value="SecD_SecF_C"/>
    <property type="match status" value="1"/>
</dbReference>
<feature type="region of interest" description="Disordered" evidence="10">
    <location>
        <begin position="312"/>
        <end position="331"/>
    </location>
</feature>
<dbReference type="InterPro" id="IPR005665">
    <property type="entry name" value="SecF_bac"/>
</dbReference>
<keyword evidence="7 11" id="KW-1133">Transmembrane helix</keyword>
<dbReference type="InterPro" id="IPR055344">
    <property type="entry name" value="SecD_SecF_C_bact"/>
</dbReference>
<keyword evidence="6" id="KW-0653">Protein transport</keyword>
<evidence type="ECO:0000256" key="6">
    <source>
        <dbReference type="ARBA" id="ARBA00022927"/>
    </source>
</evidence>
<feature type="transmembrane region" description="Helical" evidence="11">
    <location>
        <begin position="253"/>
        <end position="272"/>
    </location>
</feature>
<dbReference type="AlphaFoldDB" id="A0A6J5ZSB0"/>
<evidence type="ECO:0000256" key="1">
    <source>
        <dbReference type="ARBA" id="ARBA00004651"/>
    </source>
</evidence>
<dbReference type="EMBL" id="CAESAJ010000172">
    <property type="protein sequence ID" value="CAB4343677.1"/>
    <property type="molecule type" value="Genomic_DNA"/>
</dbReference>
<feature type="transmembrane region" description="Helical" evidence="11">
    <location>
        <begin position="182"/>
        <end position="209"/>
    </location>
</feature>
<comment type="subcellular location">
    <subcellularLocation>
        <location evidence="1">Cell membrane</location>
        <topology evidence="1">Multi-pass membrane protein</topology>
    </subcellularLocation>
</comment>
<keyword evidence="3" id="KW-0813">Transport</keyword>
<evidence type="ECO:0000256" key="3">
    <source>
        <dbReference type="ARBA" id="ARBA00022448"/>
    </source>
</evidence>
<sequence>MSRLGDLGNRLYTGKVSYDFVGRRKLWYTLSALLLGLSIATLLIRGLQLGIEFKGGAEFSVPVKSPTTASIAQARDTLQAAGHPASNITIVGGDTVRIQTGALTTEESTKVNNALAKTFAVADTEIKIQLVGPTWGSEVSKNAARALAVFLVLVAIFLATYFEWPMAVAALFALTHDVVITVGVYALSGFEVTPASVIGLLTILGYSLYDTVVVFDKVRENTKGLASGSRMTYSEAANLALNQTLVRSINTSIVALLPVLSILIVGVVLLGAGTLNDLALALFVGMLVGTYSSIFTATPLLTQIKERQPEMKSLAKRVNSRRKNGSDSPSVAIASAQAVVTGSRQQRVKQPRSRRGKR</sequence>
<keyword evidence="8" id="KW-0811">Translocation</keyword>
<keyword evidence="4" id="KW-1003">Cell membrane</keyword>
<dbReference type="InterPro" id="IPR022645">
    <property type="entry name" value="SecD/SecF_bac"/>
</dbReference>
<reference evidence="13" key="1">
    <citation type="submission" date="2020-05" db="EMBL/GenBank/DDBJ databases">
        <authorList>
            <person name="Chiriac C."/>
            <person name="Salcher M."/>
            <person name="Ghai R."/>
            <person name="Kavagutti S V."/>
        </authorList>
    </citation>
    <scope>NUCLEOTIDE SEQUENCE</scope>
</reference>
<dbReference type="Gene3D" id="1.20.1640.10">
    <property type="entry name" value="Multidrug efflux transporter AcrB transmembrane domain"/>
    <property type="match status" value="1"/>
</dbReference>
<dbReference type="Pfam" id="PF07549">
    <property type="entry name" value="Sec_GG"/>
    <property type="match status" value="1"/>
</dbReference>
<feature type="domain" description="Protein export membrane protein SecD/SecF C-terminal" evidence="12">
    <location>
        <begin position="114"/>
        <end position="306"/>
    </location>
</feature>
<dbReference type="InterPro" id="IPR022646">
    <property type="entry name" value="SecD/SecF_CS"/>
</dbReference>
<dbReference type="PRINTS" id="PR01755">
    <property type="entry name" value="SECFTRNLCASE"/>
</dbReference>
<feature type="compositionally biased region" description="Basic residues" evidence="10">
    <location>
        <begin position="346"/>
        <end position="358"/>
    </location>
</feature>
<proteinExistence type="inferred from homology"/>
<dbReference type="NCBIfam" id="TIGR00966">
    <property type="entry name" value="transloc_SecF"/>
    <property type="match status" value="1"/>
</dbReference>
<gene>
    <name evidence="13" type="ORF">UFOPK3770_01205</name>
</gene>
<dbReference type="InterPro" id="IPR022813">
    <property type="entry name" value="SecD/SecF_arch_bac"/>
</dbReference>
<organism evidence="13">
    <name type="scientific">freshwater metagenome</name>
    <dbReference type="NCBI Taxonomy" id="449393"/>
    <lineage>
        <taxon>unclassified sequences</taxon>
        <taxon>metagenomes</taxon>
        <taxon>ecological metagenomes</taxon>
    </lineage>
</organism>
<dbReference type="NCBIfam" id="TIGR00916">
    <property type="entry name" value="2A0604s01"/>
    <property type="match status" value="1"/>
</dbReference>
<feature type="transmembrane region" description="Helical" evidence="11">
    <location>
        <begin position="278"/>
        <end position="302"/>
    </location>
</feature>
<evidence type="ECO:0000313" key="13">
    <source>
        <dbReference type="EMBL" id="CAB4343677.1"/>
    </source>
</evidence>
<accession>A0A6J5ZSB0</accession>
<dbReference type="GO" id="GO:0005886">
    <property type="term" value="C:plasma membrane"/>
    <property type="evidence" value="ECO:0007669"/>
    <property type="project" value="UniProtKB-SubCell"/>
</dbReference>